<dbReference type="PATRIC" id="fig|1121022.4.peg.1855"/>
<dbReference type="Gene3D" id="1.10.3210.10">
    <property type="entry name" value="Hypothetical protein af1432"/>
    <property type="match status" value="1"/>
</dbReference>
<dbReference type="SUPFAM" id="SSF109604">
    <property type="entry name" value="HD-domain/PDEase-like"/>
    <property type="match status" value="2"/>
</dbReference>
<dbReference type="OrthoDB" id="823268at2"/>
<keyword evidence="3" id="KW-1185">Reference proteome</keyword>
<dbReference type="STRING" id="1121022.GCA_000376105_02379"/>
<feature type="domain" description="HD" evidence="1">
    <location>
        <begin position="50"/>
        <end position="156"/>
    </location>
</feature>
<dbReference type="eggNOG" id="COG4341">
    <property type="taxonomic scope" value="Bacteria"/>
</dbReference>
<dbReference type="Pfam" id="PF01966">
    <property type="entry name" value="HD"/>
    <property type="match status" value="1"/>
</dbReference>
<gene>
    <name evidence="2" type="ORF">ABENE_09205</name>
</gene>
<sequence>MSLPDLALSPEPAAASDSVDYILHLYATRGDDHYGEDISQREHAEQCAYHAHIDGADDALIIAALLHDIGHLLHKFGEDAADRGIDTRHERIGSGWLARILPPSVTAPIALHVSAKRYLATTNPPYIEGLSEASLQSFVLQGGIMDPEEVDAFLADPRHDAAMQLRKYDELGKVVGAEMPAFASYAPMIRSLLDEKAR</sequence>
<dbReference type="CDD" id="cd00077">
    <property type="entry name" value="HDc"/>
    <property type="match status" value="1"/>
</dbReference>
<evidence type="ECO:0000313" key="3">
    <source>
        <dbReference type="Proteomes" id="UP000017837"/>
    </source>
</evidence>
<dbReference type="PANTHER" id="PTHR40202:SF1">
    <property type="entry name" value="HD DOMAIN-CONTAINING PROTEIN"/>
    <property type="match status" value="1"/>
</dbReference>
<comment type="caution">
    <text evidence="2">The sequence shown here is derived from an EMBL/GenBank/DDBJ whole genome shotgun (WGS) entry which is preliminary data.</text>
</comment>
<dbReference type="EMBL" id="AWGB01000014">
    <property type="protein sequence ID" value="ESQ92329.1"/>
    <property type="molecule type" value="Genomic_DNA"/>
</dbReference>
<accession>V4PY33</accession>
<protein>
    <recommendedName>
        <fullName evidence="1">HD domain-containing protein</fullName>
    </recommendedName>
</protein>
<reference evidence="2 3" key="1">
    <citation type="journal article" date="2014" name="Nature">
        <title>Sequential evolution of bacterial morphology by co-option of a developmental regulator.</title>
        <authorList>
            <person name="Jiang C."/>
            <person name="Brown P.J."/>
            <person name="Ducret A."/>
            <person name="Brun Y.V."/>
        </authorList>
    </citation>
    <scope>NUCLEOTIDE SEQUENCE [LARGE SCALE GENOMIC DNA]</scope>
    <source>
        <strain evidence="2 3">DSM 16100</strain>
    </source>
</reference>
<dbReference type="AlphaFoldDB" id="V4PY33"/>
<dbReference type="PANTHER" id="PTHR40202">
    <property type="match status" value="1"/>
</dbReference>
<dbReference type="InterPro" id="IPR052567">
    <property type="entry name" value="OP_Dioxygenase"/>
</dbReference>
<dbReference type="Proteomes" id="UP000017837">
    <property type="component" value="Unassembled WGS sequence"/>
</dbReference>
<name>V4PY33_9CAUL</name>
<evidence type="ECO:0000259" key="1">
    <source>
        <dbReference type="Pfam" id="PF01966"/>
    </source>
</evidence>
<dbReference type="InterPro" id="IPR006674">
    <property type="entry name" value="HD_domain"/>
</dbReference>
<evidence type="ECO:0000313" key="2">
    <source>
        <dbReference type="EMBL" id="ESQ92329.1"/>
    </source>
</evidence>
<dbReference type="RefSeq" id="WP_018082046.1">
    <property type="nucleotide sequence ID" value="NZ_AQWM01000010.1"/>
</dbReference>
<organism evidence="2 3">
    <name type="scientific">Asticcacaulis benevestitus DSM 16100 = ATCC BAA-896</name>
    <dbReference type="NCBI Taxonomy" id="1121022"/>
    <lineage>
        <taxon>Bacteria</taxon>
        <taxon>Pseudomonadati</taxon>
        <taxon>Pseudomonadota</taxon>
        <taxon>Alphaproteobacteria</taxon>
        <taxon>Caulobacterales</taxon>
        <taxon>Caulobacteraceae</taxon>
        <taxon>Asticcacaulis</taxon>
    </lineage>
</organism>
<proteinExistence type="predicted"/>
<dbReference type="InterPro" id="IPR003607">
    <property type="entry name" value="HD/PDEase_dom"/>
</dbReference>